<reference evidence="3 4" key="1">
    <citation type="submission" date="2019-07" db="EMBL/GenBank/DDBJ databases">
        <title>Sphingomonas alkalisoli sp. nov., isolated from rhizosphere soil of Suaedae salsa.</title>
        <authorList>
            <person name="Zhang H."/>
            <person name="Xu L."/>
            <person name="Zhang J.-X."/>
            <person name="Sun J.-Q."/>
        </authorList>
    </citation>
    <scope>NUCLEOTIDE SEQUENCE [LARGE SCALE GENOMIC DNA]</scope>
    <source>
        <strain evidence="3 4">XS-10</strain>
    </source>
</reference>
<feature type="transmembrane region" description="Helical" evidence="1">
    <location>
        <begin position="239"/>
        <end position="258"/>
    </location>
</feature>
<feature type="transmembrane region" description="Helical" evidence="1">
    <location>
        <begin position="63"/>
        <end position="89"/>
    </location>
</feature>
<feature type="domain" description="Acyltransferase 3" evidence="2">
    <location>
        <begin position="30"/>
        <end position="381"/>
    </location>
</feature>
<name>A0A518RG58_9SPHN</name>
<dbReference type="EMBL" id="CP042239">
    <property type="protein sequence ID" value="QDX26399.1"/>
    <property type="molecule type" value="Genomic_DNA"/>
</dbReference>
<evidence type="ECO:0000313" key="3">
    <source>
        <dbReference type="EMBL" id="QDX26399.1"/>
    </source>
</evidence>
<feature type="transmembrane region" description="Helical" evidence="1">
    <location>
        <begin position="295"/>
        <end position="317"/>
    </location>
</feature>
<dbReference type="PANTHER" id="PTHR36927:SF3">
    <property type="entry name" value="GLUCANS BIOSYNTHESIS PROTEIN C"/>
    <property type="match status" value="1"/>
</dbReference>
<protein>
    <submittedName>
        <fullName evidence="3">Acyltransferase family protein</fullName>
    </submittedName>
</protein>
<organism evidence="3 4">
    <name type="scientific">Sphingomonas suaedae</name>
    <dbReference type="NCBI Taxonomy" id="2599297"/>
    <lineage>
        <taxon>Bacteria</taxon>
        <taxon>Pseudomonadati</taxon>
        <taxon>Pseudomonadota</taxon>
        <taxon>Alphaproteobacteria</taxon>
        <taxon>Sphingomonadales</taxon>
        <taxon>Sphingomonadaceae</taxon>
        <taxon>Sphingomonas</taxon>
    </lineage>
</organism>
<dbReference type="Proteomes" id="UP000318055">
    <property type="component" value="Chromosome"/>
</dbReference>
<gene>
    <name evidence="3" type="ORF">FPZ54_10430</name>
</gene>
<keyword evidence="3" id="KW-0808">Transferase</keyword>
<feature type="transmembrane region" description="Helical" evidence="1">
    <location>
        <begin position="166"/>
        <end position="186"/>
    </location>
</feature>
<feature type="transmembrane region" description="Helical" evidence="1">
    <location>
        <begin position="338"/>
        <end position="357"/>
    </location>
</feature>
<dbReference type="KEGG" id="ssua:FPZ54_10430"/>
<feature type="transmembrane region" description="Helical" evidence="1">
    <location>
        <begin position="207"/>
        <end position="227"/>
    </location>
</feature>
<evidence type="ECO:0000313" key="4">
    <source>
        <dbReference type="Proteomes" id="UP000318055"/>
    </source>
</evidence>
<keyword evidence="4" id="KW-1185">Reference proteome</keyword>
<dbReference type="OrthoDB" id="9809782at2"/>
<keyword evidence="3" id="KW-0012">Acyltransferase</keyword>
<accession>A0A518RG58</accession>
<keyword evidence="1" id="KW-1133">Transmembrane helix</keyword>
<dbReference type="InterPro" id="IPR050623">
    <property type="entry name" value="Glucan_succinyl_AcylTrfase"/>
</dbReference>
<keyword evidence="1" id="KW-0812">Transmembrane</keyword>
<feature type="transmembrane region" description="Helical" evidence="1">
    <location>
        <begin position="110"/>
        <end position="130"/>
    </location>
</feature>
<evidence type="ECO:0000259" key="2">
    <source>
        <dbReference type="Pfam" id="PF01757"/>
    </source>
</evidence>
<keyword evidence="1" id="KW-0472">Membrane</keyword>
<dbReference type="GO" id="GO:0016747">
    <property type="term" value="F:acyltransferase activity, transferring groups other than amino-acyl groups"/>
    <property type="evidence" value="ECO:0007669"/>
    <property type="project" value="InterPro"/>
</dbReference>
<feature type="transmembrane region" description="Helical" evidence="1">
    <location>
        <begin position="34"/>
        <end position="57"/>
    </location>
</feature>
<dbReference type="AlphaFoldDB" id="A0A518RG58"/>
<dbReference type="InterPro" id="IPR002656">
    <property type="entry name" value="Acyl_transf_3_dom"/>
</dbReference>
<evidence type="ECO:0000256" key="1">
    <source>
        <dbReference type="SAM" id="Phobius"/>
    </source>
</evidence>
<feature type="transmembrane region" description="Helical" evidence="1">
    <location>
        <begin position="363"/>
        <end position="384"/>
    </location>
</feature>
<dbReference type="Pfam" id="PF01757">
    <property type="entry name" value="Acyl_transf_3"/>
    <property type="match status" value="1"/>
</dbReference>
<feature type="transmembrane region" description="Helical" evidence="1">
    <location>
        <begin position="265"/>
        <end position="283"/>
    </location>
</feature>
<proteinExistence type="predicted"/>
<sequence length="413" mass="46404">MGEAPPRIARRVSEANRDLSDDAARGGRHYGLDWLRIAAFALLILYHIGMVFAPWGWVIHTDYQISALIAPMALLTPWRLPLLFAVSGFASRHLFEKSGSASAFLHARNLRLLIPLAFGMAVLIPVEMWVRVREAGYPHGYLVFWATDYWRWGPFWGREFPSWEHLWFVVYLWAYTAVLALILWRWRRWFDAVASGIAAWLAQGWRLLWVPAVGLAVARLGLQFLVADEQGLLRDWAGHALYFPIFLFGFVLAGSPTLWPVLRRISNAALAVSALTGAVIVWIETSYPGETIPPHAVMALARVAQVTMGWTVTLALIQLADRYWNRDRRWRKSAAEAVFPFYLVHQPVIVLTAWYSLPLGLPAGVQFLLLVATTGIACLATYLIGREIGWLRPLIGLGPRARPPAPAISPQAA</sequence>
<dbReference type="PANTHER" id="PTHR36927">
    <property type="entry name" value="BLR4337 PROTEIN"/>
    <property type="match status" value="1"/>
</dbReference>